<dbReference type="PANTHER" id="PTHR23513:SF9">
    <property type="entry name" value="ENTEROBACTIN EXPORTER ENTS"/>
    <property type="match status" value="1"/>
</dbReference>
<feature type="transmembrane region" description="Helical" evidence="9">
    <location>
        <begin position="308"/>
        <end position="334"/>
    </location>
</feature>
<dbReference type="InterPro" id="IPR020846">
    <property type="entry name" value="MFS_dom"/>
</dbReference>
<dbReference type="InterPro" id="IPR011701">
    <property type="entry name" value="MFS"/>
</dbReference>
<accession>A0A9Q9I9J1</accession>
<keyword evidence="12" id="KW-1185">Reference proteome</keyword>
<gene>
    <name evidence="11" type="ORF">Daura_37595</name>
</gene>
<feature type="transmembrane region" description="Helical" evidence="9">
    <location>
        <begin position="77"/>
        <end position="97"/>
    </location>
</feature>
<dbReference type="AlphaFoldDB" id="A0A9Q9I9J1"/>
<dbReference type="SUPFAM" id="SSF103473">
    <property type="entry name" value="MFS general substrate transporter"/>
    <property type="match status" value="1"/>
</dbReference>
<keyword evidence="2" id="KW-0813">Transport</keyword>
<evidence type="ECO:0000256" key="2">
    <source>
        <dbReference type="ARBA" id="ARBA00022448"/>
    </source>
</evidence>
<dbReference type="InterPro" id="IPR036259">
    <property type="entry name" value="MFS_trans_sf"/>
</dbReference>
<feature type="transmembrane region" description="Helical" evidence="9">
    <location>
        <begin position="285"/>
        <end position="302"/>
    </location>
</feature>
<evidence type="ECO:0000256" key="6">
    <source>
        <dbReference type="ARBA" id="ARBA00023136"/>
    </source>
</evidence>
<dbReference type="PROSITE" id="PS50850">
    <property type="entry name" value="MFS"/>
    <property type="match status" value="1"/>
</dbReference>
<evidence type="ECO:0000256" key="7">
    <source>
        <dbReference type="ARBA" id="ARBA00038075"/>
    </source>
</evidence>
<feature type="transmembrane region" description="Helical" evidence="9">
    <location>
        <begin position="250"/>
        <end position="273"/>
    </location>
</feature>
<dbReference type="CDD" id="cd06173">
    <property type="entry name" value="MFS_MefA_like"/>
    <property type="match status" value="1"/>
</dbReference>
<comment type="subcellular location">
    <subcellularLocation>
        <location evidence="1">Cell inner membrane</location>
        <topology evidence="1">Multi-pass membrane protein</topology>
    </subcellularLocation>
</comment>
<dbReference type="PANTHER" id="PTHR23513">
    <property type="entry name" value="INTEGRAL MEMBRANE EFFLUX PROTEIN-RELATED"/>
    <property type="match status" value="1"/>
</dbReference>
<feature type="transmembrane region" description="Helical" evidence="9">
    <location>
        <begin position="24"/>
        <end position="41"/>
    </location>
</feature>
<evidence type="ECO:0000256" key="9">
    <source>
        <dbReference type="SAM" id="Phobius"/>
    </source>
</evidence>
<feature type="transmembrane region" description="Helical" evidence="9">
    <location>
        <begin position="346"/>
        <end position="366"/>
    </location>
</feature>
<organism evidence="11 12">
    <name type="scientific">Dactylosporangium aurantiacum</name>
    <dbReference type="NCBI Taxonomy" id="35754"/>
    <lineage>
        <taxon>Bacteria</taxon>
        <taxon>Bacillati</taxon>
        <taxon>Actinomycetota</taxon>
        <taxon>Actinomycetes</taxon>
        <taxon>Micromonosporales</taxon>
        <taxon>Micromonosporaceae</taxon>
        <taxon>Dactylosporangium</taxon>
    </lineage>
</organism>
<evidence type="ECO:0000259" key="10">
    <source>
        <dbReference type="PROSITE" id="PS50850"/>
    </source>
</evidence>
<dbReference type="Pfam" id="PF07690">
    <property type="entry name" value="MFS_1"/>
    <property type="match status" value="1"/>
</dbReference>
<evidence type="ECO:0000256" key="1">
    <source>
        <dbReference type="ARBA" id="ARBA00004429"/>
    </source>
</evidence>
<evidence type="ECO:0000313" key="12">
    <source>
        <dbReference type="Proteomes" id="UP001058003"/>
    </source>
</evidence>
<feature type="transmembrane region" description="Helical" evidence="9">
    <location>
        <begin position="103"/>
        <end position="120"/>
    </location>
</feature>
<proteinExistence type="inferred from homology"/>
<reference evidence="11" key="1">
    <citation type="submission" date="2021-04" db="EMBL/GenBank/DDBJ databases">
        <title>Dactylosporangium aurantiacum NRRL B-8018 full assembly.</title>
        <authorList>
            <person name="Hartkoorn R.C."/>
            <person name="Beaudoing E."/>
            <person name="Hot D."/>
        </authorList>
    </citation>
    <scope>NUCLEOTIDE SEQUENCE</scope>
    <source>
        <strain evidence="11">NRRL B-8018</strain>
    </source>
</reference>
<keyword evidence="4 9" id="KW-0812">Transmembrane</keyword>
<evidence type="ECO:0000256" key="3">
    <source>
        <dbReference type="ARBA" id="ARBA00022475"/>
    </source>
</evidence>
<keyword evidence="3" id="KW-1003">Cell membrane</keyword>
<evidence type="ECO:0000256" key="8">
    <source>
        <dbReference type="ARBA" id="ARBA00040914"/>
    </source>
</evidence>
<dbReference type="KEGG" id="daur:Daura_37595"/>
<feature type="domain" description="Major facilitator superfamily (MFS) profile" evidence="10">
    <location>
        <begin position="11"/>
        <end position="397"/>
    </location>
</feature>
<dbReference type="GO" id="GO:0022857">
    <property type="term" value="F:transmembrane transporter activity"/>
    <property type="evidence" value="ECO:0007669"/>
    <property type="project" value="InterPro"/>
</dbReference>
<feature type="transmembrane region" description="Helical" evidence="9">
    <location>
        <begin position="222"/>
        <end position="244"/>
    </location>
</feature>
<keyword evidence="6 9" id="KW-0472">Membrane</keyword>
<sequence length="414" mass="41414">MPSAGLRHNRDFVLLTFARTTSKLGTQITGVALPLLVLALTGSATDAGLVAFAEGAALVLVLLPAGLLADRHDRRRIILLCDGGALLAVGAVAALAWTRGAPVTMIAALAALVAALGAAVQPAASAASRAVVPDGDLRAATAFNETRNAAVNLAGPPLGGLLFGISPALPFIVDVVSYAASMLAVAAVRAPLGRPRDEPDTSLARQSVAGLRFLWQRPALRYVLVSGAVMNFVFSGVLLAVLVVPVRGGASALSAGTTVACVGLGAVVGSLFAARLTAVVPVGRLILAVTWSSCALIAAMAGTGNGLVLGALAGACSLLIPAANIGMLTVLALLTPDELQGRANAATGFFAMLAAPFGPALAGVLIDRIPSAAVFLSFAAVVLLLALATTFGRAVTAMPDLRTPTRSPVPAGTP</sequence>
<dbReference type="Proteomes" id="UP001058003">
    <property type="component" value="Chromosome"/>
</dbReference>
<dbReference type="RefSeq" id="WP_052386144.1">
    <property type="nucleotide sequence ID" value="NZ_CP073767.1"/>
</dbReference>
<evidence type="ECO:0000313" key="11">
    <source>
        <dbReference type="EMBL" id="UWZ52334.1"/>
    </source>
</evidence>
<feature type="transmembrane region" description="Helical" evidence="9">
    <location>
        <begin position="372"/>
        <end position="392"/>
    </location>
</feature>
<evidence type="ECO:0000256" key="4">
    <source>
        <dbReference type="ARBA" id="ARBA00022692"/>
    </source>
</evidence>
<keyword evidence="5 9" id="KW-1133">Transmembrane helix</keyword>
<dbReference type="EMBL" id="CP073767">
    <property type="protein sequence ID" value="UWZ52334.1"/>
    <property type="molecule type" value="Genomic_DNA"/>
</dbReference>
<name>A0A9Q9I9J1_9ACTN</name>
<dbReference type="Gene3D" id="1.20.1250.20">
    <property type="entry name" value="MFS general substrate transporter like domains"/>
    <property type="match status" value="1"/>
</dbReference>
<dbReference type="OrthoDB" id="4544213at2"/>
<protein>
    <recommendedName>
        <fullName evidence="8">Multidrug efflux pump Tap</fullName>
    </recommendedName>
</protein>
<comment type="similarity">
    <text evidence="7">Belongs to the major facilitator superfamily. Drug:H(+) antiporter-3 (DHA3) (TC 2.A.1.21) family.</text>
</comment>
<feature type="transmembrane region" description="Helical" evidence="9">
    <location>
        <begin position="47"/>
        <end position="65"/>
    </location>
</feature>
<dbReference type="GO" id="GO:0005886">
    <property type="term" value="C:plasma membrane"/>
    <property type="evidence" value="ECO:0007669"/>
    <property type="project" value="UniProtKB-SubCell"/>
</dbReference>
<evidence type="ECO:0000256" key="5">
    <source>
        <dbReference type="ARBA" id="ARBA00022989"/>
    </source>
</evidence>